<protein>
    <submittedName>
        <fullName evidence="7">Radical SAM protein</fullName>
    </submittedName>
</protein>
<comment type="caution">
    <text evidence="7">The sequence shown here is derived from an EMBL/GenBank/DDBJ whole genome shotgun (WGS) entry which is preliminary data.</text>
</comment>
<reference evidence="7 8" key="2">
    <citation type="submission" date="2017-08" db="EMBL/GenBank/DDBJ databases">
        <title>WGS of novel Burkholderia cepaca complex species.</title>
        <authorList>
            <person name="Lipuma J."/>
            <person name="Spilker T."/>
        </authorList>
    </citation>
    <scope>NUCLEOTIDE SEQUENCE [LARGE SCALE GENOMIC DNA]</scope>
    <source>
        <strain evidence="7 8">AU17325</strain>
    </source>
</reference>
<dbReference type="SUPFAM" id="SSF102114">
    <property type="entry name" value="Radical SAM enzymes"/>
    <property type="match status" value="1"/>
</dbReference>
<dbReference type="InterPro" id="IPR058240">
    <property type="entry name" value="rSAM_sf"/>
</dbReference>
<proteinExistence type="predicted"/>
<dbReference type="Gene3D" id="3.20.20.70">
    <property type="entry name" value="Aldolase class I"/>
    <property type="match status" value="1"/>
</dbReference>
<evidence type="ECO:0000313" key="8">
    <source>
        <dbReference type="Proteomes" id="UP000214600"/>
    </source>
</evidence>
<dbReference type="InterPro" id="IPR013785">
    <property type="entry name" value="Aldolase_TIM"/>
</dbReference>
<dbReference type="SMART" id="SM00729">
    <property type="entry name" value="Elp3"/>
    <property type="match status" value="1"/>
</dbReference>
<sequence>MNLLAGASLIKFDRQFPIYNFFFPNQGKEQSAVSASRVWHHAQQHAQSRALYFHIPFCDTICNFCPFTRGKYSDRSTIDHYFDALLTEIRMRAESVDLKHVPVSSIFFGGGTPSLLDPEQIRQIGELIRATFDLSQLREFSFEVEVKSLTPERAAAMRDIGVTHPRFGLQTFSPRWREIFDLTATLDQIHGAATLLKEMFPYQTFDILYGMSGQDEEELVADLQKAVALGTTNVDIYPIDNIVTQVGLHKKLSDEAAAPTSAMRKFGMNLLVDQFMRHAGFMPHNGHGYVRTPATTSVVSDAYSFVYHEHVYGYHDLDLLGFGVNAISSTMGHVTTNTHSRKVYQEKIAAGEFPSVVSQHDVSLDYARPLVLRLPYHGTIEKQRVVWDQVHPEVLAKFDTLRGEGFVTEDDTSISLTKLGWYWYVNLMYFLMPKADQLLMNGMVVDKLKDPGRQFSKRELLYPIIPLAAA</sequence>
<evidence type="ECO:0000256" key="5">
    <source>
        <dbReference type="ARBA" id="ARBA00023014"/>
    </source>
</evidence>
<dbReference type="CDD" id="cd01335">
    <property type="entry name" value="Radical_SAM"/>
    <property type="match status" value="1"/>
</dbReference>
<evidence type="ECO:0000256" key="3">
    <source>
        <dbReference type="ARBA" id="ARBA00022723"/>
    </source>
</evidence>
<dbReference type="PANTHER" id="PTHR13932">
    <property type="entry name" value="COPROPORPHYRINIGEN III OXIDASE"/>
    <property type="match status" value="1"/>
</dbReference>
<dbReference type="Pfam" id="PF04055">
    <property type="entry name" value="Radical_SAM"/>
    <property type="match status" value="1"/>
</dbReference>
<dbReference type="Proteomes" id="UP000214600">
    <property type="component" value="Unassembled WGS sequence"/>
</dbReference>
<dbReference type="SFLD" id="SFLDG01065">
    <property type="entry name" value="anaerobic_coproporphyrinogen-I"/>
    <property type="match status" value="1"/>
</dbReference>
<evidence type="ECO:0000259" key="6">
    <source>
        <dbReference type="SMART" id="SM00729"/>
    </source>
</evidence>
<name>A0A228IBI7_9BURK</name>
<dbReference type="InterPro" id="IPR006638">
    <property type="entry name" value="Elp3/MiaA/NifB-like_rSAM"/>
</dbReference>
<keyword evidence="2" id="KW-0949">S-adenosyl-L-methionine</keyword>
<dbReference type="SFLD" id="SFLDS00029">
    <property type="entry name" value="Radical_SAM"/>
    <property type="match status" value="1"/>
</dbReference>
<comment type="cofactor">
    <cofactor evidence="1">
        <name>[4Fe-4S] cluster</name>
        <dbReference type="ChEBI" id="CHEBI:49883"/>
    </cofactor>
</comment>
<gene>
    <name evidence="7" type="ORF">CFB84_26005</name>
</gene>
<dbReference type="AlphaFoldDB" id="A0A228IBI7"/>
<keyword evidence="4" id="KW-0408">Iron</keyword>
<evidence type="ECO:0000256" key="4">
    <source>
        <dbReference type="ARBA" id="ARBA00023004"/>
    </source>
</evidence>
<dbReference type="GO" id="GO:0005737">
    <property type="term" value="C:cytoplasm"/>
    <property type="evidence" value="ECO:0007669"/>
    <property type="project" value="TreeGrafter"/>
</dbReference>
<evidence type="ECO:0000313" key="7">
    <source>
        <dbReference type="EMBL" id="OXI39787.1"/>
    </source>
</evidence>
<dbReference type="GO" id="GO:0003824">
    <property type="term" value="F:catalytic activity"/>
    <property type="evidence" value="ECO:0007669"/>
    <property type="project" value="InterPro"/>
</dbReference>
<keyword evidence="3" id="KW-0479">Metal-binding</keyword>
<organism evidence="7 8">
    <name type="scientific">Burkholderia aenigmatica</name>
    <dbReference type="NCBI Taxonomy" id="2015348"/>
    <lineage>
        <taxon>Bacteria</taxon>
        <taxon>Pseudomonadati</taxon>
        <taxon>Pseudomonadota</taxon>
        <taxon>Betaproteobacteria</taxon>
        <taxon>Burkholderiales</taxon>
        <taxon>Burkholderiaceae</taxon>
        <taxon>Burkholderia</taxon>
        <taxon>Burkholderia cepacia complex</taxon>
    </lineage>
</organism>
<dbReference type="OrthoDB" id="9808022at2"/>
<accession>A0A228IBI7</accession>
<dbReference type="PANTHER" id="PTHR13932:SF5">
    <property type="entry name" value="RADICAL S-ADENOSYL METHIONINE DOMAIN-CONTAINING PROTEIN 1, MITOCHONDRIAL"/>
    <property type="match status" value="1"/>
</dbReference>
<keyword evidence="5" id="KW-0411">Iron-sulfur</keyword>
<dbReference type="InterPro" id="IPR034505">
    <property type="entry name" value="Coproporphyrinogen-III_oxidase"/>
</dbReference>
<dbReference type="RefSeq" id="WP_089452597.1">
    <property type="nucleotide sequence ID" value="NZ_NKFA01000009.1"/>
</dbReference>
<dbReference type="GO" id="GO:0006779">
    <property type="term" value="P:porphyrin-containing compound biosynthetic process"/>
    <property type="evidence" value="ECO:0007669"/>
    <property type="project" value="TreeGrafter"/>
</dbReference>
<dbReference type="InterPro" id="IPR007197">
    <property type="entry name" value="rSAM"/>
</dbReference>
<feature type="domain" description="Elp3/MiaA/NifB-like radical SAM core" evidence="6">
    <location>
        <begin position="48"/>
        <end position="263"/>
    </location>
</feature>
<reference evidence="8" key="1">
    <citation type="submission" date="2017-06" db="EMBL/GenBank/DDBJ databases">
        <authorList>
            <person name="LiPuma J."/>
            <person name="Spilker T."/>
        </authorList>
    </citation>
    <scope>NUCLEOTIDE SEQUENCE [LARGE SCALE GENOMIC DNA]</scope>
    <source>
        <strain evidence="8">AU17325</strain>
    </source>
</reference>
<dbReference type="GO" id="GO:0051539">
    <property type="term" value="F:4 iron, 4 sulfur cluster binding"/>
    <property type="evidence" value="ECO:0007669"/>
    <property type="project" value="TreeGrafter"/>
</dbReference>
<evidence type="ECO:0000256" key="1">
    <source>
        <dbReference type="ARBA" id="ARBA00001966"/>
    </source>
</evidence>
<evidence type="ECO:0000256" key="2">
    <source>
        <dbReference type="ARBA" id="ARBA00022691"/>
    </source>
</evidence>
<dbReference type="EMBL" id="NKFA01000009">
    <property type="protein sequence ID" value="OXI39787.1"/>
    <property type="molecule type" value="Genomic_DNA"/>
</dbReference>
<dbReference type="GO" id="GO:0046872">
    <property type="term" value="F:metal ion binding"/>
    <property type="evidence" value="ECO:0007669"/>
    <property type="project" value="UniProtKB-KW"/>
</dbReference>